<keyword evidence="1" id="KW-1133">Transmembrane helix</keyword>
<keyword evidence="1" id="KW-0812">Transmembrane</keyword>
<feature type="non-terminal residue" evidence="2">
    <location>
        <position position="1"/>
    </location>
</feature>
<reference evidence="2" key="1">
    <citation type="journal article" date="2014" name="Front. Microbiol.">
        <title>High frequency of phylogenetically diverse reductive dehalogenase-homologous genes in deep subseafloor sedimentary metagenomes.</title>
        <authorList>
            <person name="Kawai M."/>
            <person name="Futagami T."/>
            <person name="Toyoda A."/>
            <person name="Takaki Y."/>
            <person name="Nishi S."/>
            <person name="Hori S."/>
            <person name="Arai W."/>
            <person name="Tsubouchi T."/>
            <person name="Morono Y."/>
            <person name="Uchiyama I."/>
            <person name="Ito T."/>
            <person name="Fujiyama A."/>
            <person name="Inagaki F."/>
            <person name="Takami H."/>
        </authorList>
    </citation>
    <scope>NUCLEOTIDE SEQUENCE</scope>
    <source>
        <strain evidence="2">Expedition CK06-06</strain>
    </source>
</reference>
<keyword evidence="1" id="KW-0472">Membrane</keyword>
<name>X0UWI5_9ZZZZ</name>
<dbReference type="EMBL" id="BARS01028114">
    <property type="protein sequence ID" value="GAG04673.1"/>
    <property type="molecule type" value="Genomic_DNA"/>
</dbReference>
<protein>
    <submittedName>
        <fullName evidence="2">Uncharacterized protein</fullName>
    </submittedName>
</protein>
<proteinExistence type="predicted"/>
<feature type="transmembrane region" description="Helical" evidence="1">
    <location>
        <begin position="209"/>
        <end position="226"/>
    </location>
</feature>
<comment type="caution">
    <text evidence="2">The sequence shown here is derived from an EMBL/GenBank/DDBJ whole genome shotgun (WGS) entry which is preliminary data.</text>
</comment>
<accession>X0UWI5</accession>
<evidence type="ECO:0000313" key="2">
    <source>
        <dbReference type="EMBL" id="GAG04673.1"/>
    </source>
</evidence>
<evidence type="ECO:0000256" key="1">
    <source>
        <dbReference type="SAM" id="Phobius"/>
    </source>
</evidence>
<organism evidence="2">
    <name type="scientific">marine sediment metagenome</name>
    <dbReference type="NCBI Taxonomy" id="412755"/>
    <lineage>
        <taxon>unclassified sequences</taxon>
        <taxon>metagenomes</taxon>
        <taxon>ecological metagenomes</taxon>
    </lineage>
</organism>
<sequence>TLKIHAVAHSHTIHTVDIINRWYNVTFDHGDSEGIEATPATGTVVIPSYGHYTATYWAAVTDDSPNPVGNRLAIRVIQNDTDEVGGSYRELEFSVREKEQHLSGSIHNEFYPGTTLRFQYIGDDTDQKINITDTWSDDNICFYAYIEKTSPVEESNPMKFNTTYEWYVNVSKYDNSSLYNVTDVFSFTTAANPSACVSSGGGGLMSNNAMYVVSLIGIFGLLGYFWRRRRSEK</sequence>
<gene>
    <name evidence="2" type="ORF">S01H1_44094</name>
</gene>
<dbReference type="AlphaFoldDB" id="X0UWI5"/>